<dbReference type="InterPro" id="IPR051477">
    <property type="entry name" value="Expansin_CellWall"/>
</dbReference>
<organism evidence="3 4">
    <name type="scientific">Cetraspora pellucida</name>
    <dbReference type="NCBI Taxonomy" id="1433469"/>
    <lineage>
        <taxon>Eukaryota</taxon>
        <taxon>Fungi</taxon>
        <taxon>Fungi incertae sedis</taxon>
        <taxon>Mucoromycota</taxon>
        <taxon>Glomeromycotina</taxon>
        <taxon>Glomeromycetes</taxon>
        <taxon>Diversisporales</taxon>
        <taxon>Gigasporaceae</taxon>
        <taxon>Cetraspora</taxon>
    </lineage>
</organism>
<evidence type="ECO:0000313" key="4">
    <source>
        <dbReference type="Proteomes" id="UP000789759"/>
    </source>
</evidence>
<proteinExistence type="predicted"/>
<dbReference type="PANTHER" id="PTHR31836:SF28">
    <property type="entry name" value="SRCR DOMAIN-CONTAINING PROTEIN-RELATED"/>
    <property type="match status" value="1"/>
</dbReference>
<dbReference type="EMBL" id="CAJVQA010004647">
    <property type="protein sequence ID" value="CAG8603281.1"/>
    <property type="molecule type" value="Genomic_DNA"/>
</dbReference>
<name>A0A9N9CK84_9GLOM</name>
<dbReference type="PANTHER" id="PTHR31836">
    <property type="match status" value="1"/>
</dbReference>
<dbReference type="Proteomes" id="UP000789759">
    <property type="component" value="Unassembled WGS sequence"/>
</dbReference>
<evidence type="ECO:0000313" key="3">
    <source>
        <dbReference type="EMBL" id="CAG8603281.1"/>
    </source>
</evidence>
<accession>A0A9N9CK84</accession>
<gene>
    <name evidence="3" type="ORF">CPELLU_LOCUS7098</name>
</gene>
<feature type="domain" description="RlpA-like protein double-psi beta-barrel" evidence="2">
    <location>
        <begin position="4"/>
        <end position="94"/>
    </location>
</feature>
<dbReference type="Gene3D" id="2.40.40.10">
    <property type="entry name" value="RlpA-like domain"/>
    <property type="match status" value="1"/>
</dbReference>
<keyword evidence="4" id="KW-1185">Reference proteome</keyword>
<protein>
    <submittedName>
        <fullName evidence="3">2565_t:CDS:1</fullName>
    </submittedName>
</protein>
<comment type="caution">
    <text evidence="3">The sequence shown here is derived from an EMBL/GenBank/DDBJ whole genome shotgun (WGS) entry which is preliminary data.</text>
</comment>
<dbReference type="InterPro" id="IPR009009">
    <property type="entry name" value="RlpA-like_DPBB"/>
</dbReference>
<sequence>MHSGDGTFYAVGLGACGDVNSNEQMVAALPAQQFDYLTRNKACGSTAVVHHGGRRVTVRIIDRCAGCQVGDIDLSPAAFNRIARPREGRVHVTYTLHL</sequence>
<dbReference type="SUPFAM" id="SSF50685">
    <property type="entry name" value="Barwin-like endoglucanases"/>
    <property type="match status" value="1"/>
</dbReference>
<evidence type="ECO:0000256" key="1">
    <source>
        <dbReference type="ARBA" id="ARBA00022729"/>
    </source>
</evidence>
<feature type="non-terminal residue" evidence="3">
    <location>
        <position position="98"/>
    </location>
</feature>
<keyword evidence="1" id="KW-0732">Signal</keyword>
<dbReference type="OrthoDB" id="406505at2759"/>
<dbReference type="InterPro" id="IPR036908">
    <property type="entry name" value="RlpA-like_sf"/>
</dbReference>
<dbReference type="AlphaFoldDB" id="A0A9N9CK84"/>
<dbReference type="Pfam" id="PF03330">
    <property type="entry name" value="DPBB_1"/>
    <property type="match status" value="1"/>
</dbReference>
<dbReference type="CDD" id="cd22191">
    <property type="entry name" value="DPBB_RlpA_EXP_N-like"/>
    <property type="match status" value="1"/>
</dbReference>
<reference evidence="3" key="1">
    <citation type="submission" date="2021-06" db="EMBL/GenBank/DDBJ databases">
        <authorList>
            <person name="Kallberg Y."/>
            <person name="Tangrot J."/>
            <person name="Rosling A."/>
        </authorList>
    </citation>
    <scope>NUCLEOTIDE SEQUENCE</scope>
    <source>
        <strain evidence="3">FL966</strain>
    </source>
</reference>
<evidence type="ECO:0000259" key="2">
    <source>
        <dbReference type="Pfam" id="PF03330"/>
    </source>
</evidence>